<protein>
    <submittedName>
        <fullName evidence="1">Uncharacterized protein</fullName>
    </submittedName>
</protein>
<dbReference type="EMBL" id="JBITDC010000030">
    <property type="protein sequence ID" value="MFI5681598.1"/>
    <property type="molecule type" value="Genomic_DNA"/>
</dbReference>
<reference evidence="1 2" key="1">
    <citation type="submission" date="2024-10" db="EMBL/GenBank/DDBJ databases">
        <title>The Natural Products Discovery Center: Release of the First 8490 Sequenced Strains for Exploring Actinobacteria Biosynthetic Diversity.</title>
        <authorList>
            <person name="Kalkreuter E."/>
            <person name="Kautsar S.A."/>
            <person name="Yang D."/>
            <person name="Bader C.D."/>
            <person name="Teijaro C.N."/>
            <person name="Fluegel L."/>
            <person name="Davis C.M."/>
            <person name="Simpson J.R."/>
            <person name="Lauterbach L."/>
            <person name="Steele A.D."/>
            <person name="Gui C."/>
            <person name="Meng S."/>
            <person name="Li G."/>
            <person name="Viehrig K."/>
            <person name="Ye F."/>
            <person name="Su P."/>
            <person name="Kiefer A.F."/>
            <person name="Nichols A."/>
            <person name="Cepeda A.J."/>
            <person name="Yan W."/>
            <person name="Fan B."/>
            <person name="Jiang Y."/>
            <person name="Adhikari A."/>
            <person name="Zheng C.-J."/>
            <person name="Schuster L."/>
            <person name="Cowan T.M."/>
            <person name="Smanski M.J."/>
            <person name="Chevrette M.G."/>
            <person name="De Carvalho L.P.S."/>
            <person name="Shen B."/>
        </authorList>
    </citation>
    <scope>NUCLEOTIDE SEQUENCE [LARGE SCALE GENOMIC DNA]</scope>
    <source>
        <strain evidence="1 2">NPDC051599</strain>
    </source>
</reference>
<keyword evidence="2" id="KW-1185">Reference proteome</keyword>
<accession>A0ABW7YI80</accession>
<organism evidence="1 2">
    <name type="scientific">Streptomyces cellulosae</name>
    <dbReference type="NCBI Taxonomy" id="1968"/>
    <lineage>
        <taxon>Bacteria</taxon>
        <taxon>Bacillati</taxon>
        <taxon>Actinomycetota</taxon>
        <taxon>Actinomycetes</taxon>
        <taxon>Kitasatosporales</taxon>
        <taxon>Streptomycetaceae</taxon>
        <taxon>Streptomyces</taxon>
    </lineage>
</organism>
<name>A0ABW7YI80_STRCE</name>
<comment type="caution">
    <text evidence="1">The sequence shown here is derived from an EMBL/GenBank/DDBJ whole genome shotgun (WGS) entry which is preliminary data.</text>
</comment>
<proteinExistence type="predicted"/>
<gene>
    <name evidence="1" type="ORF">ACIA8P_44610</name>
</gene>
<dbReference type="RefSeq" id="WP_398662396.1">
    <property type="nucleotide sequence ID" value="NZ_JBITDC010000030.1"/>
</dbReference>
<sequence>MSVQVATRFLAVVGTLASPVRPPFFARAWRFVWVIKPRSRTSTTLLVQSG</sequence>
<evidence type="ECO:0000313" key="1">
    <source>
        <dbReference type="EMBL" id="MFI5681598.1"/>
    </source>
</evidence>
<dbReference type="Proteomes" id="UP001612415">
    <property type="component" value="Unassembled WGS sequence"/>
</dbReference>
<evidence type="ECO:0000313" key="2">
    <source>
        <dbReference type="Proteomes" id="UP001612415"/>
    </source>
</evidence>